<dbReference type="Gene3D" id="3.40.50.1820">
    <property type="entry name" value="alpha/beta hydrolase"/>
    <property type="match status" value="1"/>
</dbReference>
<dbReference type="STRING" id="642780.SAMN04488570_1550"/>
<dbReference type="RefSeq" id="WP_091728009.1">
    <property type="nucleotide sequence ID" value="NZ_LT629757.1"/>
</dbReference>
<dbReference type="SUPFAM" id="SSF53474">
    <property type="entry name" value="alpha/beta-Hydrolases"/>
    <property type="match status" value="1"/>
</dbReference>
<sequence length="269" mass="27988">MTPLAGDTAVRLVEIPTAAGPVEAFVARPEDDGDAADGAGGSSRRVLRPGVLFLMDAIGLRPQLARMAQRVADHGFVVLVPHVLHREGPAADLAPRDDLREPAARQAFFAEAMPRVGRLTADLAEADLLDYLAALRGLDGVGPGEVGVTGYCMGVRLALRAAGLDPQVVAVGGFHGGGLVTDEPDSPHLALASARAEVVLGHADQDASMPPEAVARLGEALDAAGLRGSNEVYAGAAHGYTMADTSMYDHDAAERHFTELLALLDRRLG</sequence>
<evidence type="ECO:0000313" key="2">
    <source>
        <dbReference type="EMBL" id="SDS28982.1"/>
    </source>
</evidence>
<dbReference type="OrthoDB" id="9787933at2"/>
<protein>
    <submittedName>
        <fullName evidence="2">Carboxymethylenebutenolidase</fullName>
    </submittedName>
</protein>
<proteinExistence type="predicted"/>
<evidence type="ECO:0000313" key="3">
    <source>
        <dbReference type="Proteomes" id="UP000198859"/>
    </source>
</evidence>
<name>A0A1H1QZY6_9ACTN</name>
<dbReference type="InterPro" id="IPR002925">
    <property type="entry name" value="Dienelactn_hydro"/>
</dbReference>
<dbReference type="InterPro" id="IPR029058">
    <property type="entry name" value="AB_hydrolase_fold"/>
</dbReference>
<keyword evidence="3" id="KW-1185">Reference proteome</keyword>
<dbReference type="GO" id="GO:0016787">
    <property type="term" value="F:hydrolase activity"/>
    <property type="evidence" value="ECO:0007669"/>
    <property type="project" value="InterPro"/>
</dbReference>
<feature type="domain" description="Dienelactone hydrolase" evidence="1">
    <location>
        <begin position="47"/>
        <end position="265"/>
    </location>
</feature>
<dbReference type="PANTHER" id="PTHR46623:SF10">
    <property type="entry name" value="CARBOXYMETHYLENEBUTENOLIDASE HOMOLOG"/>
    <property type="match status" value="1"/>
</dbReference>
<dbReference type="Pfam" id="PF01738">
    <property type="entry name" value="DLH"/>
    <property type="match status" value="1"/>
</dbReference>
<dbReference type="InterPro" id="IPR051049">
    <property type="entry name" value="Dienelactone_hydrolase-like"/>
</dbReference>
<dbReference type="EMBL" id="LT629757">
    <property type="protein sequence ID" value="SDS28982.1"/>
    <property type="molecule type" value="Genomic_DNA"/>
</dbReference>
<reference evidence="3" key="1">
    <citation type="submission" date="2016-10" db="EMBL/GenBank/DDBJ databases">
        <authorList>
            <person name="Varghese N."/>
            <person name="Submissions S."/>
        </authorList>
    </citation>
    <scope>NUCLEOTIDE SEQUENCE [LARGE SCALE GENOMIC DNA]</scope>
    <source>
        <strain evidence="3">DSM 22127</strain>
    </source>
</reference>
<dbReference type="AlphaFoldDB" id="A0A1H1QZY6"/>
<gene>
    <name evidence="2" type="ORF">SAMN04488570_1550</name>
</gene>
<evidence type="ECO:0000259" key="1">
    <source>
        <dbReference type="Pfam" id="PF01738"/>
    </source>
</evidence>
<dbReference type="PANTHER" id="PTHR46623">
    <property type="entry name" value="CARBOXYMETHYLENEBUTENOLIDASE-RELATED"/>
    <property type="match status" value="1"/>
</dbReference>
<accession>A0A1H1QZY6</accession>
<organism evidence="2 3">
    <name type="scientific">Nocardioides scoriae</name>
    <dbReference type="NCBI Taxonomy" id="642780"/>
    <lineage>
        <taxon>Bacteria</taxon>
        <taxon>Bacillati</taxon>
        <taxon>Actinomycetota</taxon>
        <taxon>Actinomycetes</taxon>
        <taxon>Propionibacteriales</taxon>
        <taxon>Nocardioidaceae</taxon>
        <taxon>Nocardioides</taxon>
    </lineage>
</organism>
<dbReference type="Proteomes" id="UP000198859">
    <property type="component" value="Chromosome I"/>
</dbReference>